<dbReference type="SUPFAM" id="SSF50630">
    <property type="entry name" value="Acid proteases"/>
    <property type="match status" value="2"/>
</dbReference>
<dbReference type="InterPro" id="IPR021109">
    <property type="entry name" value="Peptidase_aspartic_dom_sf"/>
</dbReference>
<organism evidence="7 8">
    <name type="scientific">Pelomonas cellulosilytica</name>
    <dbReference type="NCBI Taxonomy" id="2906762"/>
    <lineage>
        <taxon>Bacteria</taxon>
        <taxon>Pseudomonadati</taxon>
        <taxon>Pseudomonadota</taxon>
        <taxon>Betaproteobacteria</taxon>
        <taxon>Burkholderiales</taxon>
        <taxon>Sphaerotilaceae</taxon>
        <taxon>Roseateles</taxon>
    </lineage>
</organism>
<dbReference type="SMART" id="SM00028">
    <property type="entry name" value="TPR"/>
    <property type="match status" value="3"/>
</dbReference>
<dbReference type="PROSITE" id="PS50175">
    <property type="entry name" value="ASP_PROT_RETROV"/>
    <property type="match status" value="1"/>
</dbReference>
<keyword evidence="8" id="KW-1185">Reference proteome</keyword>
<reference evidence="7 8" key="1">
    <citation type="submission" date="2021-12" db="EMBL/GenBank/DDBJ databases">
        <title>Genome seq of P8.</title>
        <authorList>
            <person name="Seo T."/>
        </authorList>
    </citation>
    <scope>NUCLEOTIDE SEQUENCE [LARGE SCALE GENOMIC DNA]</scope>
    <source>
        <strain evidence="7 8">P8</strain>
    </source>
</reference>
<keyword evidence="1" id="KW-0677">Repeat</keyword>
<dbReference type="Pfam" id="PF13975">
    <property type="entry name" value="gag-asp_proteas"/>
    <property type="match status" value="1"/>
</dbReference>
<proteinExistence type="predicted"/>
<dbReference type="PANTHER" id="PTHR44858">
    <property type="entry name" value="TETRATRICOPEPTIDE REPEAT PROTEIN 6"/>
    <property type="match status" value="1"/>
</dbReference>
<evidence type="ECO:0000313" key="8">
    <source>
        <dbReference type="Proteomes" id="UP001200741"/>
    </source>
</evidence>
<feature type="signal peptide" evidence="5">
    <location>
        <begin position="1"/>
        <end position="28"/>
    </location>
</feature>
<dbReference type="Gene3D" id="2.40.70.10">
    <property type="entry name" value="Acid Proteases"/>
    <property type="match status" value="2"/>
</dbReference>
<feature type="repeat" description="TPR" evidence="4">
    <location>
        <begin position="510"/>
        <end position="543"/>
    </location>
</feature>
<dbReference type="CDD" id="cd05483">
    <property type="entry name" value="retropepsin_like_bacteria"/>
    <property type="match status" value="2"/>
</dbReference>
<gene>
    <name evidence="7" type="ORF">LXT13_09145</name>
</gene>
<dbReference type="InterPro" id="IPR011990">
    <property type="entry name" value="TPR-like_helical_dom_sf"/>
</dbReference>
<comment type="caution">
    <text evidence="7">The sequence shown here is derived from an EMBL/GenBank/DDBJ whole genome shotgun (WGS) entry which is preliminary data.</text>
</comment>
<name>A0ABS8XRW1_9BURK</name>
<feature type="chain" id="PRO_5045483367" evidence="5">
    <location>
        <begin position="29"/>
        <end position="604"/>
    </location>
</feature>
<dbReference type="SUPFAM" id="SSF48452">
    <property type="entry name" value="TPR-like"/>
    <property type="match status" value="1"/>
</dbReference>
<dbReference type="InterPro" id="IPR019734">
    <property type="entry name" value="TPR_rpt"/>
</dbReference>
<evidence type="ECO:0000256" key="4">
    <source>
        <dbReference type="PROSITE-ProRule" id="PRU00339"/>
    </source>
</evidence>
<evidence type="ECO:0000256" key="1">
    <source>
        <dbReference type="ARBA" id="ARBA00022737"/>
    </source>
</evidence>
<dbReference type="Proteomes" id="UP001200741">
    <property type="component" value="Unassembled WGS sequence"/>
</dbReference>
<feature type="domain" description="Peptidase A2" evidence="6">
    <location>
        <begin position="57"/>
        <end position="139"/>
    </location>
</feature>
<keyword evidence="3 4" id="KW-0802">TPR repeat</keyword>
<evidence type="ECO:0000256" key="3">
    <source>
        <dbReference type="ARBA" id="ARBA00022803"/>
    </source>
</evidence>
<dbReference type="InterPro" id="IPR034122">
    <property type="entry name" value="Retropepsin-like_bacterial"/>
</dbReference>
<feature type="repeat" description="TPR" evidence="4">
    <location>
        <begin position="336"/>
        <end position="369"/>
    </location>
</feature>
<evidence type="ECO:0000256" key="2">
    <source>
        <dbReference type="ARBA" id="ARBA00022801"/>
    </source>
</evidence>
<dbReference type="PROSITE" id="PS50005">
    <property type="entry name" value="TPR"/>
    <property type="match status" value="2"/>
</dbReference>
<dbReference type="Gene3D" id="1.25.40.10">
    <property type="entry name" value="Tetratricopeptide repeat domain"/>
    <property type="match status" value="3"/>
</dbReference>
<accession>A0ABS8XRW1</accession>
<evidence type="ECO:0000313" key="7">
    <source>
        <dbReference type="EMBL" id="MCE4554603.1"/>
    </source>
</evidence>
<keyword evidence="2" id="KW-0378">Hydrolase</keyword>
<dbReference type="PANTHER" id="PTHR44858:SF1">
    <property type="entry name" value="UDP-N-ACETYLGLUCOSAMINE--PEPTIDE N-ACETYLGLUCOSAMINYLTRANSFERASE SPINDLY-RELATED"/>
    <property type="match status" value="1"/>
</dbReference>
<dbReference type="InterPro" id="IPR001995">
    <property type="entry name" value="Peptidase_A2_cat"/>
</dbReference>
<dbReference type="Pfam" id="PF13650">
    <property type="entry name" value="Asp_protease_2"/>
    <property type="match status" value="1"/>
</dbReference>
<dbReference type="EMBL" id="JAJTWU010000003">
    <property type="protein sequence ID" value="MCE4554603.1"/>
    <property type="molecule type" value="Genomic_DNA"/>
</dbReference>
<keyword evidence="5" id="KW-0732">Signal</keyword>
<evidence type="ECO:0000256" key="5">
    <source>
        <dbReference type="SAM" id="SignalP"/>
    </source>
</evidence>
<evidence type="ECO:0000259" key="6">
    <source>
        <dbReference type="PROSITE" id="PS50175"/>
    </source>
</evidence>
<protein>
    <submittedName>
        <fullName evidence="7">Retroviral-like aspartic protease family protein</fullName>
    </submittedName>
</protein>
<dbReference type="RefSeq" id="WP_233371619.1">
    <property type="nucleotide sequence ID" value="NZ_JAJTWU010000003.1"/>
</dbReference>
<sequence length="604" mass="64842">MKKGCHHGRAWVQAWAAALLLGAAAARAGCQLAQLEIPVRLVNQRPVGTLSLNGTEAPLLIDSGAFFSMLSPAAAAQLSLPLRSLPDGFRLSGYTGNIRARLTQVSRVGLRGQELRDIEFLVGGNELGSGIMGILGRNFLSVGDTEYDLAHGIVRLMFPKGDCGHVNFAYWAGEAPVILADLVSNSSATDTAVRVKVQVNGQKMTALLDTGAPGTSLMLDSARSAKVPEGELKDLGRVGGAGQGRVRSWTATIASFELGGEKIANVPLQIDDTHYFDDDVLLGLDYFLSHRIYVSRLQGKVYATWNGTPVFARGAPTDHYDTRFAAKPDDIAPDDAQALARRGEAATARGEYAKALQDLDRACELAPTVEANFLARARLHLAMSHPERALQDLDRVLALNAAQPDALAMRAAMRAARDERDAALADLAALDRLLPPPSHLRANMATVYSELGLAPEALRQWALWVPTHRHDARLASVLNQRCWLRARLALDLKLAVDDCKDAIDLDGDEPAYRDSLGWAYLRLDDARSAVRAFDGAIKLKPIAFSHYGRALAQQRLGQADAAQRDLAAARSLNAAIDTEVGRAGFPVAADAPAPEPSSAGQAVR</sequence>
<dbReference type="InterPro" id="IPR050498">
    <property type="entry name" value="Ycf3"/>
</dbReference>